<evidence type="ECO:0000256" key="6">
    <source>
        <dbReference type="RuleBase" id="RU003943"/>
    </source>
</evidence>
<dbReference type="SUPFAM" id="SSF81345">
    <property type="entry name" value="ABC transporter involved in vitamin B12 uptake, BtuC"/>
    <property type="match status" value="1"/>
</dbReference>
<dbReference type="GO" id="GO:0043190">
    <property type="term" value="C:ATP-binding cassette (ABC) transporter complex"/>
    <property type="evidence" value="ECO:0007669"/>
    <property type="project" value="InterPro"/>
</dbReference>
<feature type="transmembrane region" description="Helical" evidence="7">
    <location>
        <begin position="123"/>
        <end position="146"/>
    </location>
</feature>
<dbReference type="InterPro" id="IPR001626">
    <property type="entry name" value="ABC_TroCD"/>
</dbReference>
<reference evidence="8 9" key="1">
    <citation type="journal article" date="2016" name="Nat. Commun.">
        <title>Thousands of microbial genomes shed light on interconnected biogeochemical processes in an aquifer system.</title>
        <authorList>
            <person name="Anantharaman K."/>
            <person name="Brown C.T."/>
            <person name="Hug L.A."/>
            <person name="Sharon I."/>
            <person name="Castelle C.J."/>
            <person name="Probst A.J."/>
            <person name="Thomas B.C."/>
            <person name="Singh A."/>
            <person name="Wilkins M.J."/>
            <person name="Karaoz U."/>
            <person name="Brodie E.L."/>
            <person name="Williams K.H."/>
            <person name="Hubbard S.S."/>
            <person name="Banfield J.F."/>
        </authorList>
    </citation>
    <scope>NUCLEOTIDE SEQUENCE [LARGE SCALE GENOMIC DNA]</scope>
</reference>
<evidence type="ECO:0000256" key="2">
    <source>
        <dbReference type="ARBA" id="ARBA00008034"/>
    </source>
</evidence>
<keyword evidence="3 6" id="KW-0812">Transmembrane</keyword>
<dbReference type="InterPro" id="IPR037294">
    <property type="entry name" value="ABC_BtuC-like"/>
</dbReference>
<comment type="caution">
    <text evidence="8">The sequence shown here is derived from an EMBL/GenBank/DDBJ whole genome shotgun (WGS) entry which is preliminary data.</text>
</comment>
<dbReference type="EMBL" id="MFGW01000045">
    <property type="protein sequence ID" value="OGF67545.1"/>
    <property type="molecule type" value="Genomic_DNA"/>
</dbReference>
<dbReference type="Gene3D" id="1.10.3470.10">
    <property type="entry name" value="ABC transporter involved in vitamin B12 uptake, BtuC"/>
    <property type="match status" value="1"/>
</dbReference>
<evidence type="ECO:0000313" key="8">
    <source>
        <dbReference type="EMBL" id="OGF67545.1"/>
    </source>
</evidence>
<evidence type="ECO:0000256" key="5">
    <source>
        <dbReference type="ARBA" id="ARBA00023136"/>
    </source>
</evidence>
<proteinExistence type="inferred from homology"/>
<feature type="transmembrane region" description="Helical" evidence="7">
    <location>
        <begin position="158"/>
        <end position="188"/>
    </location>
</feature>
<gene>
    <name evidence="8" type="ORF">A2Y62_15735</name>
</gene>
<feature type="transmembrane region" description="Helical" evidence="7">
    <location>
        <begin position="200"/>
        <end position="220"/>
    </location>
</feature>
<evidence type="ECO:0000256" key="1">
    <source>
        <dbReference type="ARBA" id="ARBA00004141"/>
    </source>
</evidence>
<evidence type="ECO:0000256" key="7">
    <source>
        <dbReference type="SAM" id="Phobius"/>
    </source>
</evidence>
<dbReference type="STRING" id="1817863.A2Y62_15735"/>
<evidence type="ECO:0000256" key="4">
    <source>
        <dbReference type="ARBA" id="ARBA00022989"/>
    </source>
</evidence>
<feature type="transmembrane region" description="Helical" evidence="7">
    <location>
        <begin position="57"/>
        <end position="75"/>
    </location>
</feature>
<dbReference type="PANTHER" id="PTHR30477">
    <property type="entry name" value="ABC-TRANSPORTER METAL-BINDING PROTEIN"/>
    <property type="match status" value="1"/>
</dbReference>
<accession>A0A1F5VVW1</accession>
<comment type="subcellular location">
    <subcellularLocation>
        <location evidence="6">Cell membrane</location>
        <topology evidence="6">Multi-pass membrane protein</topology>
    </subcellularLocation>
    <subcellularLocation>
        <location evidence="1">Membrane</location>
        <topology evidence="1">Multi-pass membrane protein</topology>
    </subcellularLocation>
</comment>
<keyword evidence="5 7" id="KW-0472">Membrane</keyword>
<evidence type="ECO:0000313" key="9">
    <source>
        <dbReference type="Proteomes" id="UP000178943"/>
    </source>
</evidence>
<dbReference type="Proteomes" id="UP000178943">
    <property type="component" value="Unassembled WGS sequence"/>
</dbReference>
<organism evidence="8 9">
    <name type="scientific">Candidatus Fischerbacteria bacterium RBG_13_37_8</name>
    <dbReference type="NCBI Taxonomy" id="1817863"/>
    <lineage>
        <taxon>Bacteria</taxon>
        <taxon>Candidatus Fischeribacteriota</taxon>
    </lineage>
</organism>
<protein>
    <submittedName>
        <fullName evidence="8">ABC transporter</fullName>
    </submittedName>
</protein>
<dbReference type="GO" id="GO:0010043">
    <property type="term" value="P:response to zinc ion"/>
    <property type="evidence" value="ECO:0007669"/>
    <property type="project" value="TreeGrafter"/>
</dbReference>
<sequence>MIDILLSAFLLSLVLLGIHSYYGLHIIRRGIIFTDLAIGQMAAFGAAVSIFFFHAHYLYIISLIFALIGASLIAITAKKNISHEAFIGLVYALGISAAVILLSKSPRGTEDFQKLLASDILFVSYHEVIKTAILYTIIGLFLFFIVDKTKGVLHEFLFFLTFAITVTSSVNLTGVLVVFSILVAPAYIISFFRKSFCQKLIGAWIIGTIINSIAIVISYYMDFPTGYTIIALYSLLGIIIATIKKQMLLSNDTLTECMQNNNKK</sequence>
<evidence type="ECO:0000256" key="3">
    <source>
        <dbReference type="ARBA" id="ARBA00022692"/>
    </source>
</evidence>
<keyword evidence="6" id="KW-0813">Transport</keyword>
<dbReference type="Pfam" id="PF00950">
    <property type="entry name" value="ABC-3"/>
    <property type="match status" value="1"/>
</dbReference>
<feature type="transmembrane region" description="Helical" evidence="7">
    <location>
        <begin position="226"/>
        <end position="243"/>
    </location>
</feature>
<dbReference type="PANTHER" id="PTHR30477:SF19">
    <property type="entry name" value="METAL ABC TRANSPORTER PERMEASE"/>
    <property type="match status" value="1"/>
</dbReference>
<comment type="similarity">
    <text evidence="2 6">Belongs to the ABC-3 integral membrane protein family.</text>
</comment>
<dbReference type="AlphaFoldDB" id="A0A1F5VVW1"/>
<name>A0A1F5VVW1_9BACT</name>
<dbReference type="GO" id="GO:0055085">
    <property type="term" value="P:transmembrane transport"/>
    <property type="evidence" value="ECO:0007669"/>
    <property type="project" value="InterPro"/>
</dbReference>
<feature type="transmembrane region" description="Helical" evidence="7">
    <location>
        <begin position="81"/>
        <end position="102"/>
    </location>
</feature>
<keyword evidence="4 7" id="KW-1133">Transmembrane helix</keyword>
<feature type="transmembrane region" description="Helical" evidence="7">
    <location>
        <begin position="30"/>
        <end position="52"/>
    </location>
</feature>